<evidence type="ECO:0000256" key="1">
    <source>
        <dbReference type="SAM" id="MobiDB-lite"/>
    </source>
</evidence>
<feature type="compositionally biased region" description="Polar residues" evidence="1">
    <location>
        <begin position="20"/>
        <end position="29"/>
    </location>
</feature>
<sequence length="324" mass="37694">MPPPKPKKTQKPRQPKRNTTKVPQPSGHTDNAADEVVHIEGVTVWVISSFDDKALDKEDTSKQGRIDEIDVDEDIALVSTHDDELQDEGMEDVYEQKVVEVVTTAKMLVDIVVDAVQVATAIADVSATKTIVTTALTITVDSTKTNVEEKVDVDYQLAERLQAEEQEQLTDAEKAKLFMKFMEKRRKFFAVKRTIEKRNKQPTKAQQRSIMSTSLKNMDGWKPRALKNKSFTEINELFDKEMKRINNFIDFRTELVEVSIEKMRQRQYKKAIQREQEMNLTKKDLRSKRWRMIKSLKSSRNVWKSFQMMEMKWPLVLHLYLLSL</sequence>
<comment type="caution">
    <text evidence="2">The sequence shown here is derived from an EMBL/GenBank/DDBJ whole genome shotgun (WGS) entry which is preliminary data.</text>
</comment>
<gene>
    <name evidence="2" type="ORF">Tci_051227</name>
</gene>
<organism evidence="2">
    <name type="scientific">Tanacetum cinerariifolium</name>
    <name type="common">Dalmatian daisy</name>
    <name type="synonym">Chrysanthemum cinerariifolium</name>
    <dbReference type="NCBI Taxonomy" id="118510"/>
    <lineage>
        <taxon>Eukaryota</taxon>
        <taxon>Viridiplantae</taxon>
        <taxon>Streptophyta</taxon>
        <taxon>Embryophyta</taxon>
        <taxon>Tracheophyta</taxon>
        <taxon>Spermatophyta</taxon>
        <taxon>Magnoliopsida</taxon>
        <taxon>eudicotyledons</taxon>
        <taxon>Gunneridae</taxon>
        <taxon>Pentapetalae</taxon>
        <taxon>asterids</taxon>
        <taxon>campanulids</taxon>
        <taxon>Asterales</taxon>
        <taxon>Asteraceae</taxon>
        <taxon>Asteroideae</taxon>
        <taxon>Anthemideae</taxon>
        <taxon>Anthemidinae</taxon>
        <taxon>Tanacetum</taxon>
    </lineage>
</organism>
<evidence type="ECO:0000313" key="2">
    <source>
        <dbReference type="EMBL" id="GEU79249.1"/>
    </source>
</evidence>
<accession>A0A6L2N0T9</accession>
<name>A0A6L2N0T9_TANCI</name>
<feature type="compositionally biased region" description="Basic residues" evidence="1">
    <location>
        <begin position="1"/>
        <end position="19"/>
    </location>
</feature>
<proteinExistence type="predicted"/>
<protein>
    <submittedName>
        <fullName evidence="2">Uncharacterized protein</fullName>
    </submittedName>
</protein>
<feature type="region of interest" description="Disordered" evidence="1">
    <location>
        <begin position="1"/>
        <end position="34"/>
    </location>
</feature>
<dbReference type="EMBL" id="BKCJ010007832">
    <property type="protein sequence ID" value="GEU79249.1"/>
    <property type="molecule type" value="Genomic_DNA"/>
</dbReference>
<dbReference type="AlphaFoldDB" id="A0A6L2N0T9"/>
<reference evidence="2" key="1">
    <citation type="journal article" date="2019" name="Sci. Rep.">
        <title>Draft genome of Tanacetum cinerariifolium, the natural source of mosquito coil.</title>
        <authorList>
            <person name="Yamashiro T."/>
            <person name="Shiraishi A."/>
            <person name="Satake H."/>
            <person name="Nakayama K."/>
        </authorList>
    </citation>
    <scope>NUCLEOTIDE SEQUENCE</scope>
</reference>